<dbReference type="GO" id="GO:0050313">
    <property type="term" value="F:sulfur dioxygenase activity"/>
    <property type="evidence" value="ECO:0007669"/>
    <property type="project" value="UniProtKB-EC"/>
</dbReference>
<dbReference type="AlphaFoldDB" id="A0A7E4VB78"/>
<evidence type="ECO:0000256" key="7">
    <source>
        <dbReference type="ARBA" id="ARBA00022990"/>
    </source>
</evidence>
<keyword evidence="9" id="KW-0408">Iron</keyword>
<dbReference type="Gene3D" id="3.60.15.10">
    <property type="entry name" value="Ribonuclease Z/Hydroxyacylglutathione hydrolase-like"/>
    <property type="match status" value="1"/>
</dbReference>
<dbReference type="InterPro" id="IPR001279">
    <property type="entry name" value="Metallo-B-lactamas"/>
</dbReference>
<evidence type="ECO:0000313" key="18">
    <source>
        <dbReference type="WBParaSite" id="Pan_g18887.t1"/>
    </source>
</evidence>
<accession>A0A7E4VB78</accession>
<dbReference type="GO" id="GO:0006749">
    <property type="term" value="P:glutathione metabolic process"/>
    <property type="evidence" value="ECO:0007669"/>
    <property type="project" value="InterPro"/>
</dbReference>
<evidence type="ECO:0000256" key="10">
    <source>
        <dbReference type="ARBA" id="ARBA00023128"/>
    </source>
</evidence>
<dbReference type="WBParaSite" id="Pan_g18887.t1">
    <property type="protein sequence ID" value="Pan_g18887.t1"/>
    <property type="gene ID" value="Pan_g18887"/>
</dbReference>
<keyword evidence="6" id="KW-0223">Dioxygenase</keyword>
<evidence type="ECO:0000256" key="5">
    <source>
        <dbReference type="ARBA" id="ARBA00022946"/>
    </source>
</evidence>
<evidence type="ECO:0000256" key="1">
    <source>
        <dbReference type="ARBA" id="ARBA00001954"/>
    </source>
</evidence>
<name>A0A7E4VB78_PANRE</name>
<evidence type="ECO:0000256" key="12">
    <source>
        <dbReference type="ARBA" id="ARBA00065219"/>
    </source>
</evidence>
<feature type="domain" description="Metallo-beta-lactamase" evidence="16">
    <location>
        <begin position="16"/>
        <end position="177"/>
    </location>
</feature>
<reference evidence="18" key="2">
    <citation type="submission" date="2020-10" db="UniProtKB">
        <authorList>
            <consortium name="WormBaseParasite"/>
        </authorList>
    </citation>
    <scope>IDENTIFICATION</scope>
</reference>
<dbReference type="PANTHER" id="PTHR43084">
    <property type="entry name" value="PERSULFIDE DIOXYGENASE ETHE1"/>
    <property type="match status" value="1"/>
</dbReference>
<keyword evidence="5" id="KW-0809">Transit peptide</keyword>
<dbReference type="GO" id="GO:0070813">
    <property type="term" value="P:hydrogen sulfide metabolic process"/>
    <property type="evidence" value="ECO:0007669"/>
    <property type="project" value="TreeGrafter"/>
</dbReference>
<keyword evidence="7" id="KW-0007">Acetylation</keyword>
<dbReference type="Proteomes" id="UP000492821">
    <property type="component" value="Unassembled WGS sequence"/>
</dbReference>
<comment type="catalytic activity">
    <reaction evidence="11">
        <text>S-sulfanylglutathione + O2 + H2O = sulfite + glutathione + 2 H(+)</text>
        <dbReference type="Rhea" id="RHEA:12981"/>
        <dbReference type="ChEBI" id="CHEBI:15377"/>
        <dbReference type="ChEBI" id="CHEBI:15378"/>
        <dbReference type="ChEBI" id="CHEBI:15379"/>
        <dbReference type="ChEBI" id="CHEBI:17359"/>
        <dbReference type="ChEBI" id="CHEBI:57925"/>
        <dbReference type="ChEBI" id="CHEBI:58905"/>
        <dbReference type="EC" id="1.13.11.18"/>
    </reaction>
</comment>
<evidence type="ECO:0000259" key="16">
    <source>
        <dbReference type="SMART" id="SM00849"/>
    </source>
</evidence>
<proteinExistence type="inferred from homology"/>
<dbReference type="FunFam" id="3.60.15.10:FF:000013">
    <property type="entry name" value="Persulfide dioxygenase ETHE1, mitochondrial"/>
    <property type="match status" value="1"/>
</dbReference>
<comment type="cofactor">
    <cofactor evidence="1">
        <name>Fe(2+)</name>
        <dbReference type="ChEBI" id="CHEBI:29033"/>
    </cofactor>
</comment>
<evidence type="ECO:0000256" key="3">
    <source>
        <dbReference type="ARBA" id="ARBA00006759"/>
    </source>
</evidence>
<keyword evidence="8" id="KW-0560">Oxidoreductase</keyword>
<dbReference type="InterPro" id="IPR051682">
    <property type="entry name" value="Mito_Persulfide_Diox"/>
</dbReference>
<dbReference type="SMART" id="SM00849">
    <property type="entry name" value="Lactamase_B"/>
    <property type="match status" value="1"/>
</dbReference>
<protein>
    <recommendedName>
        <fullName evidence="14">Persulfide dioxygenase ETHE1, mitochondrial</fullName>
        <ecNumber evidence="13">1.13.11.18</ecNumber>
    </recommendedName>
    <alternativeName>
        <fullName evidence="15">Sulfur dioxygenase ETHE1</fullName>
    </alternativeName>
</protein>
<reference evidence="17" key="1">
    <citation type="journal article" date="2013" name="Genetics">
        <title>The draft genome and transcriptome of Panagrellus redivivus are shaped by the harsh demands of a free-living lifestyle.</title>
        <authorList>
            <person name="Srinivasan J."/>
            <person name="Dillman A.R."/>
            <person name="Macchietto M.G."/>
            <person name="Heikkinen L."/>
            <person name="Lakso M."/>
            <person name="Fracchia K.M."/>
            <person name="Antoshechkin I."/>
            <person name="Mortazavi A."/>
            <person name="Wong G."/>
            <person name="Sternberg P.W."/>
        </authorList>
    </citation>
    <scope>NUCLEOTIDE SEQUENCE [LARGE SCALE GENOMIC DNA]</scope>
    <source>
        <strain evidence="17">MT8872</strain>
    </source>
</reference>
<dbReference type="CDD" id="cd07724">
    <property type="entry name" value="POD-like_MBL-fold"/>
    <property type="match status" value="1"/>
</dbReference>
<dbReference type="PANTHER" id="PTHR43084:SF1">
    <property type="entry name" value="PERSULFIDE DIOXYGENASE ETHE1, MITOCHONDRIAL"/>
    <property type="match status" value="1"/>
</dbReference>
<evidence type="ECO:0000256" key="4">
    <source>
        <dbReference type="ARBA" id="ARBA00022723"/>
    </source>
</evidence>
<comment type="subcellular location">
    <subcellularLocation>
        <location evidence="2">Mitochondrion</location>
    </subcellularLocation>
</comment>
<dbReference type="InterPro" id="IPR036866">
    <property type="entry name" value="RibonucZ/Hydroxyglut_hydro"/>
</dbReference>
<dbReference type="Pfam" id="PF00753">
    <property type="entry name" value="Lactamase_B"/>
    <property type="match status" value="1"/>
</dbReference>
<comment type="similarity">
    <text evidence="3">Belongs to the metallo-beta-lactamase superfamily. Glyoxalase II family.</text>
</comment>
<evidence type="ECO:0000256" key="2">
    <source>
        <dbReference type="ARBA" id="ARBA00004173"/>
    </source>
</evidence>
<evidence type="ECO:0000256" key="14">
    <source>
        <dbReference type="ARBA" id="ARBA00067300"/>
    </source>
</evidence>
<dbReference type="GO" id="GO:0046872">
    <property type="term" value="F:metal ion binding"/>
    <property type="evidence" value="ECO:0007669"/>
    <property type="project" value="UniProtKB-KW"/>
</dbReference>
<evidence type="ECO:0000313" key="17">
    <source>
        <dbReference type="Proteomes" id="UP000492821"/>
    </source>
</evidence>
<comment type="subunit">
    <text evidence="12">Homodimer. Monomer. Interacts with TST. May interact with RELA.</text>
</comment>
<evidence type="ECO:0000256" key="13">
    <source>
        <dbReference type="ARBA" id="ARBA00066686"/>
    </source>
</evidence>
<keyword evidence="17" id="KW-1185">Reference proteome</keyword>
<dbReference type="GO" id="GO:0005739">
    <property type="term" value="C:mitochondrion"/>
    <property type="evidence" value="ECO:0007669"/>
    <property type="project" value="UniProtKB-SubCell"/>
</dbReference>
<evidence type="ECO:0000256" key="15">
    <source>
        <dbReference type="ARBA" id="ARBA00077964"/>
    </source>
</evidence>
<organism evidence="17 18">
    <name type="scientific">Panagrellus redivivus</name>
    <name type="common">Microworm</name>
    <dbReference type="NCBI Taxonomy" id="6233"/>
    <lineage>
        <taxon>Eukaryota</taxon>
        <taxon>Metazoa</taxon>
        <taxon>Ecdysozoa</taxon>
        <taxon>Nematoda</taxon>
        <taxon>Chromadorea</taxon>
        <taxon>Rhabditida</taxon>
        <taxon>Tylenchina</taxon>
        <taxon>Panagrolaimomorpha</taxon>
        <taxon>Panagrolaimoidea</taxon>
        <taxon>Panagrolaimidae</taxon>
        <taxon>Panagrellus</taxon>
    </lineage>
</organism>
<dbReference type="SUPFAM" id="SSF56281">
    <property type="entry name" value="Metallo-hydrolase/oxidoreductase"/>
    <property type="match status" value="1"/>
</dbReference>
<keyword evidence="4" id="KW-0479">Metal-binding</keyword>
<dbReference type="EC" id="1.13.11.18" evidence="13"/>
<evidence type="ECO:0000256" key="9">
    <source>
        <dbReference type="ARBA" id="ARBA00023004"/>
    </source>
</evidence>
<keyword evidence="10" id="KW-0496">Mitochondrion</keyword>
<evidence type="ECO:0000256" key="8">
    <source>
        <dbReference type="ARBA" id="ARBA00023002"/>
    </source>
</evidence>
<evidence type="ECO:0000256" key="6">
    <source>
        <dbReference type="ARBA" id="ARBA00022964"/>
    </source>
</evidence>
<sequence length="240" mass="26682">MAAKLIFRQLFEAETCTYSYLLGCVTTRKAVLIDPVLSMVDRDAKLIKELDLNLIYGLNTHVHADHITGTSKLNKIFPSMRSVLSKHSGGIADLFIQHESVLNIGNIVLEARSTPGHTNGCTTFVCHEHRRAFTGDTLLIRGCGRTDFQGGSASTLYDSINEQIFTLPDDYSLFPAHDYQGFTVTTVGEEKQYNPRLKLGKNDFVTFMADLKLTYPKYIDIAVPANLRCGIPFSQVSPTN</sequence>
<dbReference type="InterPro" id="IPR044528">
    <property type="entry name" value="POD-like_MBL-fold"/>
</dbReference>
<evidence type="ECO:0000256" key="11">
    <source>
        <dbReference type="ARBA" id="ARBA00050990"/>
    </source>
</evidence>